<comment type="caution">
    <text evidence="2">The sequence shown here is derived from an EMBL/GenBank/DDBJ whole genome shotgun (WGS) entry which is preliminary data.</text>
</comment>
<keyword evidence="3" id="KW-1185">Reference proteome</keyword>
<dbReference type="InParanoid" id="B4DB25"/>
<reference evidence="2 3" key="1">
    <citation type="journal article" date="2011" name="J. Bacteriol.">
        <title>Genome sequence of Chthoniobacter flavus Ellin428, an aerobic heterotrophic soil bacterium.</title>
        <authorList>
            <person name="Kant R."/>
            <person name="van Passel M.W."/>
            <person name="Palva A."/>
            <person name="Lucas S."/>
            <person name="Lapidus A."/>
            <person name="Glavina Del Rio T."/>
            <person name="Dalin E."/>
            <person name="Tice H."/>
            <person name="Bruce D."/>
            <person name="Goodwin L."/>
            <person name="Pitluck S."/>
            <person name="Larimer F.W."/>
            <person name="Land M.L."/>
            <person name="Hauser L."/>
            <person name="Sangwan P."/>
            <person name="de Vos W.M."/>
            <person name="Janssen P.H."/>
            <person name="Smidt H."/>
        </authorList>
    </citation>
    <scope>NUCLEOTIDE SEQUENCE [LARGE SCALE GENOMIC DNA]</scope>
    <source>
        <strain evidence="2 3">Ellin428</strain>
    </source>
</reference>
<gene>
    <name evidence="2" type="ORF">CfE428DRAFT_6116</name>
</gene>
<evidence type="ECO:0000256" key="1">
    <source>
        <dbReference type="SAM" id="SignalP"/>
    </source>
</evidence>
<sequence length="103" mass="11155">MRLIALLAVLLVGVCPLAAQVKDDKPKVEVSGDVFWPQRLNWSPDLTLALAIGNCSGAGPFSRGRGIRLLRDGRVIGIYNLAELQKDPSKDPKLRPGDQVIVP</sequence>
<dbReference type="Gene3D" id="3.10.560.10">
    <property type="entry name" value="Outer membrane lipoprotein wza domain like"/>
    <property type="match status" value="1"/>
</dbReference>
<dbReference type="RefSeq" id="WP_006983435.1">
    <property type="nucleotide sequence ID" value="NZ_ABVL01000034.1"/>
</dbReference>
<proteinExistence type="predicted"/>
<evidence type="ECO:0008006" key="4">
    <source>
        <dbReference type="Google" id="ProtNLM"/>
    </source>
</evidence>
<protein>
    <recommendedName>
        <fullName evidence="4">Polysaccharide export protein</fullName>
    </recommendedName>
</protein>
<accession>B4DB25</accession>
<dbReference type="EMBL" id="ABVL01000034">
    <property type="protein sequence ID" value="EDY16399.1"/>
    <property type="molecule type" value="Genomic_DNA"/>
</dbReference>
<dbReference type="Proteomes" id="UP000005824">
    <property type="component" value="Unassembled WGS sequence"/>
</dbReference>
<name>B4DB25_9BACT</name>
<organism evidence="2 3">
    <name type="scientific">Chthoniobacter flavus Ellin428</name>
    <dbReference type="NCBI Taxonomy" id="497964"/>
    <lineage>
        <taxon>Bacteria</taxon>
        <taxon>Pseudomonadati</taxon>
        <taxon>Verrucomicrobiota</taxon>
        <taxon>Spartobacteria</taxon>
        <taxon>Chthoniobacterales</taxon>
        <taxon>Chthoniobacteraceae</taxon>
        <taxon>Chthoniobacter</taxon>
    </lineage>
</organism>
<keyword evidence="1" id="KW-0732">Signal</keyword>
<feature type="signal peptide" evidence="1">
    <location>
        <begin position="1"/>
        <end position="21"/>
    </location>
</feature>
<feature type="chain" id="PRO_5002800722" description="Polysaccharide export protein" evidence="1">
    <location>
        <begin position="22"/>
        <end position="103"/>
    </location>
</feature>
<dbReference type="STRING" id="497964.CfE428DRAFT_6116"/>
<evidence type="ECO:0000313" key="2">
    <source>
        <dbReference type="EMBL" id="EDY16399.1"/>
    </source>
</evidence>
<dbReference type="AlphaFoldDB" id="B4DB25"/>
<evidence type="ECO:0000313" key="3">
    <source>
        <dbReference type="Proteomes" id="UP000005824"/>
    </source>
</evidence>